<evidence type="ECO:0000313" key="3">
    <source>
        <dbReference type="EMBL" id="SCL98043.1"/>
    </source>
</evidence>
<gene>
    <name evidence="3" type="ORF">BCB44BAC_02951</name>
</gene>
<dbReference type="AlphaFoldDB" id="A0AAX2CJI6"/>
<reference evidence="3 4" key="1">
    <citation type="submission" date="2016-08" db="EMBL/GenBank/DDBJ databases">
        <authorList>
            <person name="Loux V."/>
            <person name="Rue O."/>
        </authorList>
    </citation>
    <scope>NUCLEOTIDE SEQUENCE [LARGE SCALE GENOMIC DNA]</scope>
    <source>
        <strain evidence="3 4">AFSSA_08CEB44bac</strain>
    </source>
</reference>
<evidence type="ECO:0000313" key="4">
    <source>
        <dbReference type="Proteomes" id="UP000242164"/>
    </source>
</evidence>
<keyword evidence="1" id="KW-0175">Coiled coil</keyword>
<feature type="region of interest" description="Disordered" evidence="2">
    <location>
        <begin position="117"/>
        <end position="159"/>
    </location>
</feature>
<feature type="compositionally biased region" description="Basic and acidic residues" evidence="2">
    <location>
        <begin position="128"/>
        <end position="146"/>
    </location>
</feature>
<sequence length="296" mass="34216">MNRAEKRQIRLRILDIQDSQCKGCEKVPKKLSQDKRNGYCRQNCEIGKTLEKLGGSLIEGRTSSMAEQKNWDQICATAEKLRAADEKKWTWGRIAEHLGVTEGNLYYHISRRREANSASKKRVGASKKLRDTKTLPKRQNVEKTKSEPSQLKSVASSHISKTETLDSSWQETMATIIDKKDALAKELNEISKRYSELKDLKEKLAQDLIAETKARLEAEDSFERMKQQLRDSEEDYNVLKNEFNALNEKKFELEYQLRRMNDNLRLAEKIASEEREHRLELQGRSQALGMALKAVL</sequence>
<name>A0AAX2CJI6_9BACI</name>
<dbReference type="Proteomes" id="UP000242164">
    <property type="component" value="Unassembled WGS sequence"/>
</dbReference>
<proteinExistence type="predicted"/>
<evidence type="ECO:0000256" key="2">
    <source>
        <dbReference type="SAM" id="MobiDB-lite"/>
    </source>
</evidence>
<comment type="caution">
    <text evidence="3">The sequence shown here is derived from an EMBL/GenBank/DDBJ whole genome shotgun (WGS) entry which is preliminary data.</text>
</comment>
<organism evidence="3 4">
    <name type="scientific">Bacillus cytotoxicus</name>
    <dbReference type="NCBI Taxonomy" id="580165"/>
    <lineage>
        <taxon>Bacteria</taxon>
        <taxon>Bacillati</taxon>
        <taxon>Bacillota</taxon>
        <taxon>Bacilli</taxon>
        <taxon>Bacillales</taxon>
        <taxon>Bacillaceae</taxon>
        <taxon>Bacillus</taxon>
        <taxon>Bacillus cereus group</taxon>
    </lineage>
</organism>
<feature type="compositionally biased region" description="Polar residues" evidence="2">
    <location>
        <begin position="147"/>
        <end position="159"/>
    </location>
</feature>
<evidence type="ECO:0008006" key="5">
    <source>
        <dbReference type="Google" id="ProtNLM"/>
    </source>
</evidence>
<protein>
    <recommendedName>
        <fullName evidence="5">Zinc-finger domain-containing protein</fullName>
    </recommendedName>
</protein>
<accession>A0AAX2CJI6</accession>
<feature type="coiled-coil region" evidence="1">
    <location>
        <begin position="180"/>
        <end position="263"/>
    </location>
</feature>
<dbReference type="EMBL" id="FMIK01000039">
    <property type="protein sequence ID" value="SCL98043.1"/>
    <property type="molecule type" value="Genomic_DNA"/>
</dbReference>
<evidence type="ECO:0000256" key="1">
    <source>
        <dbReference type="SAM" id="Coils"/>
    </source>
</evidence>